<dbReference type="PANTHER" id="PTHR10695:SF46">
    <property type="entry name" value="BIFUNCTIONAL COENZYME A SYNTHASE-RELATED"/>
    <property type="match status" value="1"/>
</dbReference>
<keyword evidence="6" id="KW-1185">Reference proteome</keyword>
<dbReference type="GO" id="GO:0015937">
    <property type="term" value="P:coenzyme A biosynthetic process"/>
    <property type="evidence" value="ECO:0007669"/>
    <property type="project" value="UniProtKB-UniRule"/>
</dbReference>
<evidence type="ECO:0000313" key="6">
    <source>
        <dbReference type="Proteomes" id="UP000063781"/>
    </source>
</evidence>
<name>A0A120JTN3_9FIRM</name>
<feature type="binding site" evidence="3">
    <location>
        <begin position="11"/>
        <end position="16"/>
    </location>
    <ligand>
        <name>ATP</name>
        <dbReference type="ChEBI" id="CHEBI:30616"/>
    </ligand>
</feature>
<keyword evidence="3" id="KW-0808">Transferase</keyword>
<evidence type="ECO:0000256" key="1">
    <source>
        <dbReference type="ARBA" id="ARBA00022741"/>
    </source>
</evidence>
<dbReference type="STRING" id="1514105.AOC36_05330"/>
<dbReference type="InterPro" id="IPR027417">
    <property type="entry name" value="P-loop_NTPase"/>
</dbReference>
<comment type="catalytic activity">
    <reaction evidence="3">
        <text>3'-dephospho-CoA + ATP = ADP + CoA + H(+)</text>
        <dbReference type="Rhea" id="RHEA:18245"/>
        <dbReference type="ChEBI" id="CHEBI:15378"/>
        <dbReference type="ChEBI" id="CHEBI:30616"/>
        <dbReference type="ChEBI" id="CHEBI:57287"/>
        <dbReference type="ChEBI" id="CHEBI:57328"/>
        <dbReference type="ChEBI" id="CHEBI:456216"/>
        <dbReference type="EC" id="2.7.1.24"/>
    </reaction>
</comment>
<accession>A0A120JTN3</accession>
<dbReference type="AlphaFoldDB" id="A0A120JTN3"/>
<dbReference type="GO" id="GO:0005737">
    <property type="term" value="C:cytoplasm"/>
    <property type="evidence" value="ECO:0007669"/>
    <property type="project" value="UniProtKB-SubCell"/>
</dbReference>
<dbReference type="GO" id="GO:0005524">
    <property type="term" value="F:ATP binding"/>
    <property type="evidence" value="ECO:0007669"/>
    <property type="project" value="UniProtKB-UniRule"/>
</dbReference>
<organism evidence="5 6">
    <name type="scientific">Erysipelothrix larvae</name>
    <dbReference type="NCBI Taxonomy" id="1514105"/>
    <lineage>
        <taxon>Bacteria</taxon>
        <taxon>Bacillati</taxon>
        <taxon>Bacillota</taxon>
        <taxon>Erysipelotrichia</taxon>
        <taxon>Erysipelotrichales</taxon>
        <taxon>Erysipelotrichaceae</taxon>
        <taxon>Erysipelothrix</taxon>
    </lineage>
</organism>
<keyword evidence="2 3" id="KW-0067">ATP-binding</keyword>
<dbReference type="PROSITE" id="PS51219">
    <property type="entry name" value="DPCK"/>
    <property type="match status" value="1"/>
</dbReference>
<keyword evidence="1 3" id="KW-0547">Nucleotide-binding</keyword>
<dbReference type="HAMAP" id="MF_00376">
    <property type="entry name" value="Dephospho_CoA_kinase"/>
    <property type="match status" value="1"/>
</dbReference>
<evidence type="ECO:0000256" key="2">
    <source>
        <dbReference type="ARBA" id="ARBA00022840"/>
    </source>
</evidence>
<keyword evidence="3" id="KW-0418">Kinase</keyword>
<dbReference type="GO" id="GO:0004140">
    <property type="term" value="F:dephospho-CoA kinase activity"/>
    <property type="evidence" value="ECO:0007669"/>
    <property type="project" value="UniProtKB-UniRule"/>
</dbReference>
<dbReference type="EC" id="2.7.1.24" evidence="3 4"/>
<gene>
    <name evidence="3" type="primary">coaE</name>
    <name evidence="5" type="ORF">AOC36_05330</name>
</gene>
<evidence type="ECO:0000256" key="4">
    <source>
        <dbReference type="NCBIfam" id="TIGR00152"/>
    </source>
</evidence>
<protein>
    <recommendedName>
        <fullName evidence="3 4">Dephospho-CoA kinase</fullName>
        <ecNumber evidence="3 4">2.7.1.24</ecNumber>
    </recommendedName>
    <alternativeName>
        <fullName evidence="3">Dephosphocoenzyme A kinase</fullName>
    </alternativeName>
</protein>
<comment type="similarity">
    <text evidence="3">Belongs to the CoaE family.</text>
</comment>
<dbReference type="EMBL" id="CP013213">
    <property type="protein sequence ID" value="AMC93420.1"/>
    <property type="molecule type" value="Genomic_DNA"/>
</dbReference>
<proteinExistence type="inferred from homology"/>
<comment type="function">
    <text evidence="3">Catalyzes the phosphorylation of the 3'-hydroxyl group of dephosphocoenzyme A to form coenzyme A.</text>
</comment>
<comment type="subcellular location">
    <subcellularLocation>
        <location evidence="3">Cytoplasm</location>
    </subcellularLocation>
</comment>
<dbReference type="SUPFAM" id="SSF52540">
    <property type="entry name" value="P-loop containing nucleoside triphosphate hydrolases"/>
    <property type="match status" value="1"/>
</dbReference>
<keyword evidence="3" id="KW-0963">Cytoplasm</keyword>
<dbReference type="KEGG" id="erl:AOC36_05330"/>
<dbReference type="CDD" id="cd02022">
    <property type="entry name" value="DPCK"/>
    <property type="match status" value="1"/>
</dbReference>
<dbReference type="Proteomes" id="UP000063781">
    <property type="component" value="Chromosome"/>
</dbReference>
<dbReference type="Gene3D" id="3.40.50.300">
    <property type="entry name" value="P-loop containing nucleotide triphosphate hydrolases"/>
    <property type="match status" value="1"/>
</dbReference>
<comment type="pathway">
    <text evidence="3">Cofactor biosynthesis; coenzyme A biosynthesis; CoA from (R)-pantothenate: step 5/5.</text>
</comment>
<dbReference type="NCBIfam" id="TIGR00152">
    <property type="entry name" value="dephospho-CoA kinase"/>
    <property type="match status" value="1"/>
</dbReference>
<dbReference type="PANTHER" id="PTHR10695">
    <property type="entry name" value="DEPHOSPHO-COA KINASE-RELATED"/>
    <property type="match status" value="1"/>
</dbReference>
<evidence type="ECO:0000256" key="3">
    <source>
        <dbReference type="HAMAP-Rule" id="MF_00376"/>
    </source>
</evidence>
<reference evidence="5 6" key="1">
    <citation type="submission" date="2015-10" db="EMBL/GenBank/DDBJ databases">
        <title>Erysipelothrix larvae sp. LV19 isolated from the larval gut of the rhinoceros beetle, Trypoxylus dichotomus.</title>
        <authorList>
            <person name="Lim S."/>
            <person name="Kim B.-C."/>
        </authorList>
    </citation>
    <scope>NUCLEOTIDE SEQUENCE [LARGE SCALE GENOMIC DNA]</scope>
    <source>
        <strain evidence="5 6">LV19</strain>
    </source>
</reference>
<dbReference type="InterPro" id="IPR001977">
    <property type="entry name" value="Depp_CoAkinase"/>
</dbReference>
<dbReference type="Pfam" id="PF01121">
    <property type="entry name" value="CoaE"/>
    <property type="match status" value="1"/>
</dbReference>
<dbReference type="UniPathway" id="UPA00241">
    <property type="reaction ID" value="UER00356"/>
</dbReference>
<keyword evidence="3" id="KW-0173">Coenzyme A biosynthesis</keyword>
<sequence length="193" mass="22101">MMKIAITGTIGSGKSSVSCILKSLNYPVYDADLIAHDLYKPGEPIYDYLISRYGGELLNDDATINRKILAHHLFLADENIMELEDKIFPEVMDKINHIYESDPQDLVFFEVSMLFEAQLEGQFDEVWVVNTTDAIRYQRLLSRGLTHHDIKKREQRQIPTSTKLKLADRILDNNATQDALKALIIETLERMSA</sequence>
<evidence type="ECO:0000313" key="5">
    <source>
        <dbReference type="EMBL" id="AMC93420.1"/>
    </source>
</evidence>